<dbReference type="Proteomes" id="UP000613580">
    <property type="component" value="Unassembled WGS sequence"/>
</dbReference>
<gene>
    <name evidence="1" type="ORF">HMN09_00943200</name>
</gene>
<sequence>MSASIRKDAYYVVLKRNLPPLAPSRADEGKRYLDELTSRLATLPKEPREFLSNRIRLHANNSLAKEMSDLGLQREDELSSFWVLTKMNTIEEATAFWTHKEALQALGDLSAGGLIFYAQPKICLDVSESSPIDFQQRAHMMSVIYSPPGVTNTVFTAYLKKFLDELVGFLQANKYEMLKHTLLQPMEGDSVPDEVYPSYLHPGPEIAVVLIEYPSMAALAKDLERPESKVLVENFFKLLPGIRATGFCVDIETNFRVDGA</sequence>
<dbReference type="AlphaFoldDB" id="A0A8H6SLQ1"/>
<evidence type="ECO:0000313" key="1">
    <source>
        <dbReference type="EMBL" id="KAF7300582.1"/>
    </source>
</evidence>
<dbReference type="EMBL" id="JACAZE010000013">
    <property type="protein sequence ID" value="KAF7300582.1"/>
    <property type="molecule type" value="Genomic_DNA"/>
</dbReference>
<proteinExistence type="predicted"/>
<name>A0A8H6SLQ1_MYCCL</name>
<protein>
    <submittedName>
        <fullName evidence="1">Uncharacterized protein</fullName>
    </submittedName>
</protein>
<evidence type="ECO:0000313" key="2">
    <source>
        <dbReference type="Proteomes" id="UP000613580"/>
    </source>
</evidence>
<organism evidence="1 2">
    <name type="scientific">Mycena chlorophos</name>
    <name type="common">Agaric fungus</name>
    <name type="synonym">Agaricus chlorophos</name>
    <dbReference type="NCBI Taxonomy" id="658473"/>
    <lineage>
        <taxon>Eukaryota</taxon>
        <taxon>Fungi</taxon>
        <taxon>Dikarya</taxon>
        <taxon>Basidiomycota</taxon>
        <taxon>Agaricomycotina</taxon>
        <taxon>Agaricomycetes</taxon>
        <taxon>Agaricomycetidae</taxon>
        <taxon>Agaricales</taxon>
        <taxon>Marasmiineae</taxon>
        <taxon>Mycenaceae</taxon>
        <taxon>Mycena</taxon>
    </lineage>
</organism>
<reference evidence="1" key="1">
    <citation type="submission" date="2020-05" db="EMBL/GenBank/DDBJ databases">
        <title>Mycena genomes resolve the evolution of fungal bioluminescence.</title>
        <authorList>
            <person name="Tsai I.J."/>
        </authorList>
    </citation>
    <scope>NUCLEOTIDE SEQUENCE</scope>
    <source>
        <strain evidence="1">110903Hualien_Pintung</strain>
    </source>
</reference>
<comment type="caution">
    <text evidence="1">The sequence shown here is derived from an EMBL/GenBank/DDBJ whole genome shotgun (WGS) entry which is preliminary data.</text>
</comment>
<keyword evidence="2" id="KW-1185">Reference proteome</keyword>
<accession>A0A8H6SLQ1</accession>